<keyword evidence="5" id="KW-0418">Kinase</keyword>
<dbReference type="Gene3D" id="1.10.510.10">
    <property type="entry name" value="Transferase(Phosphotransferase) domain 1"/>
    <property type="match status" value="1"/>
</dbReference>
<dbReference type="PROSITE" id="PS00107">
    <property type="entry name" value="PROTEIN_KINASE_ATP"/>
    <property type="match status" value="1"/>
</dbReference>
<evidence type="ECO:0000256" key="10">
    <source>
        <dbReference type="SAM" id="SignalP"/>
    </source>
</evidence>
<dbReference type="InterPro" id="IPR045270">
    <property type="entry name" value="STKc_AGC"/>
</dbReference>
<comment type="catalytic activity">
    <reaction evidence="8">
        <text>L-seryl-[protein] + ATP = O-phospho-L-seryl-[protein] + ADP + H(+)</text>
        <dbReference type="Rhea" id="RHEA:17989"/>
        <dbReference type="Rhea" id="RHEA-COMP:9863"/>
        <dbReference type="Rhea" id="RHEA-COMP:11604"/>
        <dbReference type="ChEBI" id="CHEBI:15378"/>
        <dbReference type="ChEBI" id="CHEBI:29999"/>
        <dbReference type="ChEBI" id="CHEBI:30616"/>
        <dbReference type="ChEBI" id="CHEBI:83421"/>
        <dbReference type="ChEBI" id="CHEBI:456216"/>
        <dbReference type="EC" id="2.7.11.1"/>
    </reaction>
</comment>
<dbReference type="Proteomes" id="UP001152747">
    <property type="component" value="Unassembled WGS sequence"/>
</dbReference>
<organism evidence="12 13">
    <name type="scientific">Caenorhabditis angaria</name>
    <dbReference type="NCBI Taxonomy" id="860376"/>
    <lineage>
        <taxon>Eukaryota</taxon>
        <taxon>Metazoa</taxon>
        <taxon>Ecdysozoa</taxon>
        <taxon>Nematoda</taxon>
        <taxon>Chromadorea</taxon>
        <taxon>Rhabditida</taxon>
        <taxon>Rhabditina</taxon>
        <taxon>Rhabditomorpha</taxon>
        <taxon>Rhabditoidea</taxon>
        <taxon>Rhabditidae</taxon>
        <taxon>Peloderinae</taxon>
        <taxon>Caenorhabditis</taxon>
    </lineage>
</organism>
<dbReference type="SUPFAM" id="SSF56112">
    <property type="entry name" value="Protein kinase-like (PK-like)"/>
    <property type="match status" value="1"/>
</dbReference>
<keyword evidence="13" id="KW-1185">Reference proteome</keyword>
<keyword evidence="6 9" id="KW-0067">ATP-binding</keyword>
<name>A0A9P1I9Z8_9PELO</name>
<dbReference type="PROSITE" id="PS00108">
    <property type="entry name" value="PROTEIN_KINASE_ST"/>
    <property type="match status" value="1"/>
</dbReference>
<evidence type="ECO:0000313" key="12">
    <source>
        <dbReference type="EMBL" id="CAI5441374.1"/>
    </source>
</evidence>
<evidence type="ECO:0000256" key="2">
    <source>
        <dbReference type="ARBA" id="ARBA00022527"/>
    </source>
</evidence>
<keyword evidence="2" id="KW-0723">Serine/threonine-protein kinase</keyword>
<feature type="signal peptide" evidence="10">
    <location>
        <begin position="1"/>
        <end position="19"/>
    </location>
</feature>
<evidence type="ECO:0000256" key="9">
    <source>
        <dbReference type="PROSITE-ProRule" id="PRU10141"/>
    </source>
</evidence>
<dbReference type="InterPro" id="IPR008271">
    <property type="entry name" value="Ser/Thr_kinase_AS"/>
</dbReference>
<dbReference type="InterPro" id="IPR050236">
    <property type="entry name" value="Ser_Thr_kinase_AGC"/>
</dbReference>
<reference evidence="12" key="1">
    <citation type="submission" date="2022-11" db="EMBL/GenBank/DDBJ databases">
        <authorList>
            <person name="Kikuchi T."/>
        </authorList>
    </citation>
    <scope>NUCLEOTIDE SEQUENCE</scope>
    <source>
        <strain evidence="12">PS1010</strain>
    </source>
</reference>
<comment type="caution">
    <text evidence="12">The sequence shown here is derived from an EMBL/GenBank/DDBJ whole genome shotgun (WGS) entry which is preliminary data.</text>
</comment>
<feature type="chain" id="PRO_5040111415" description="non-specific serine/threonine protein kinase" evidence="10">
    <location>
        <begin position="20"/>
        <end position="734"/>
    </location>
</feature>
<evidence type="ECO:0000256" key="4">
    <source>
        <dbReference type="ARBA" id="ARBA00022741"/>
    </source>
</evidence>
<dbReference type="GO" id="GO:0004674">
    <property type="term" value="F:protein serine/threonine kinase activity"/>
    <property type="evidence" value="ECO:0007669"/>
    <property type="project" value="UniProtKB-KW"/>
</dbReference>
<evidence type="ECO:0000256" key="8">
    <source>
        <dbReference type="ARBA" id="ARBA00048679"/>
    </source>
</evidence>
<sequence length="734" mass="85140">MLYYFCIVFLAVFLSEAEAFSDFRAQFSSYTCSILQEKCEWRQEWSKAEGVRRELDIGRPKIQFYHFCKTSNIKPCDQWVDEKNEIVNGTSETDHLLADFFVIENLGIHSTGVYFKFPIGENDKKLIEEIEREKKIIQRCQRSIDNKEPYDYDSMKKQIKLSQSKITTMQMKLENLQNVNKKALRDGIETSHLELSRQILKTQMMCDGADRVKQSLLEGQKNTKQCKEVEQTILELNEKLELLLRCAREISSKTVISIPNEPIETKHLVPVSGLLKIRVTGLYDLSTSAPQKFGKYASDHLKQSVEKKMWMFEKYNRKRRLDNDYIVAIHVGGKTVASVIWNEKKTISLCAIGTFDLNVLLEEEVGGFGHRSVKLLPKGTLHFQTDYNDPEQFTTNKLKKEDVWRNSISFRKSGSVLARCSRSSYLPRESIRNTTFSHSLSLSRRPADCLDDYNLISVIGIGAFGKVYLAKRNHEKSTFCAVKKITKNRGSQSFETPEFQVMKELSHPFICNLISSFTEKNSLYLVLDFCEAGDLHTHLCLTQNGFTESQVTYFACSIVLAVEYLHEKLYVHRDLKTENMMLTRQGYLKLIDFGLCRKLKNRREKMNEIVGTTTHLAAEIHRREPYGIEMDWWAVGVSLFQLRTRSNPFYGDRDEDMSKIPRISQWPVFHDLLIQLLAHYPEARLGFHSTQDVKNHPFFMDIVFDEIYNMKYPPPYVPDPNAVRVIHRAILVAQ</sequence>
<keyword evidence="3" id="KW-0808">Transferase</keyword>
<keyword evidence="10" id="KW-0732">Signal</keyword>
<feature type="domain" description="Protein kinase" evidence="11">
    <location>
        <begin position="453"/>
        <end position="699"/>
    </location>
</feature>
<dbReference type="GO" id="GO:0035556">
    <property type="term" value="P:intracellular signal transduction"/>
    <property type="evidence" value="ECO:0007669"/>
    <property type="project" value="TreeGrafter"/>
</dbReference>
<dbReference type="Pfam" id="PF00069">
    <property type="entry name" value="Pkinase"/>
    <property type="match status" value="1"/>
</dbReference>
<dbReference type="CDD" id="cd05123">
    <property type="entry name" value="STKc_AGC"/>
    <property type="match status" value="1"/>
</dbReference>
<evidence type="ECO:0000256" key="7">
    <source>
        <dbReference type="ARBA" id="ARBA00047899"/>
    </source>
</evidence>
<dbReference type="FunFam" id="1.10.510.10:FF:001024">
    <property type="entry name" value="AGC protein kinase"/>
    <property type="match status" value="1"/>
</dbReference>
<evidence type="ECO:0000256" key="1">
    <source>
        <dbReference type="ARBA" id="ARBA00012513"/>
    </source>
</evidence>
<comment type="catalytic activity">
    <reaction evidence="7">
        <text>L-threonyl-[protein] + ATP = O-phospho-L-threonyl-[protein] + ADP + H(+)</text>
        <dbReference type="Rhea" id="RHEA:46608"/>
        <dbReference type="Rhea" id="RHEA-COMP:11060"/>
        <dbReference type="Rhea" id="RHEA-COMP:11605"/>
        <dbReference type="ChEBI" id="CHEBI:15378"/>
        <dbReference type="ChEBI" id="CHEBI:30013"/>
        <dbReference type="ChEBI" id="CHEBI:30616"/>
        <dbReference type="ChEBI" id="CHEBI:61977"/>
        <dbReference type="ChEBI" id="CHEBI:456216"/>
        <dbReference type="EC" id="2.7.11.1"/>
    </reaction>
</comment>
<dbReference type="PANTHER" id="PTHR24356:SF237">
    <property type="entry name" value="PROTEIN KINASE DOMAIN-CONTAINING PROTEIN"/>
    <property type="match status" value="1"/>
</dbReference>
<proteinExistence type="predicted"/>
<evidence type="ECO:0000256" key="5">
    <source>
        <dbReference type="ARBA" id="ARBA00022777"/>
    </source>
</evidence>
<evidence type="ECO:0000256" key="3">
    <source>
        <dbReference type="ARBA" id="ARBA00022679"/>
    </source>
</evidence>
<dbReference type="InterPro" id="IPR011009">
    <property type="entry name" value="Kinase-like_dom_sf"/>
</dbReference>
<evidence type="ECO:0000259" key="11">
    <source>
        <dbReference type="PROSITE" id="PS50011"/>
    </source>
</evidence>
<evidence type="ECO:0000313" key="13">
    <source>
        <dbReference type="Proteomes" id="UP001152747"/>
    </source>
</evidence>
<accession>A0A9P1I9Z8</accession>
<dbReference type="OrthoDB" id="5793021at2759"/>
<dbReference type="Gene3D" id="3.30.200.20">
    <property type="entry name" value="Phosphorylase Kinase, domain 1"/>
    <property type="match status" value="1"/>
</dbReference>
<feature type="binding site" evidence="9">
    <location>
        <position position="484"/>
    </location>
    <ligand>
        <name>ATP</name>
        <dbReference type="ChEBI" id="CHEBI:30616"/>
    </ligand>
</feature>
<evidence type="ECO:0000256" key="6">
    <source>
        <dbReference type="ARBA" id="ARBA00022840"/>
    </source>
</evidence>
<dbReference type="GO" id="GO:0005524">
    <property type="term" value="F:ATP binding"/>
    <property type="evidence" value="ECO:0007669"/>
    <property type="project" value="UniProtKB-UniRule"/>
</dbReference>
<gene>
    <name evidence="12" type="ORF">CAMP_LOCUS4011</name>
</gene>
<dbReference type="PROSITE" id="PS50011">
    <property type="entry name" value="PROTEIN_KINASE_DOM"/>
    <property type="match status" value="1"/>
</dbReference>
<dbReference type="AlphaFoldDB" id="A0A9P1I9Z8"/>
<dbReference type="SMART" id="SM00220">
    <property type="entry name" value="S_TKc"/>
    <property type="match status" value="1"/>
</dbReference>
<dbReference type="InterPro" id="IPR017441">
    <property type="entry name" value="Protein_kinase_ATP_BS"/>
</dbReference>
<dbReference type="EMBL" id="CANHGI010000002">
    <property type="protein sequence ID" value="CAI5441374.1"/>
    <property type="molecule type" value="Genomic_DNA"/>
</dbReference>
<dbReference type="EC" id="2.7.11.1" evidence="1"/>
<dbReference type="InterPro" id="IPR000719">
    <property type="entry name" value="Prot_kinase_dom"/>
</dbReference>
<protein>
    <recommendedName>
        <fullName evidence="1">non-specific serine/threonine protein kinase</fullName>
        <ecNumber evidence="1">2.7.11.1</ecNumber>
    </recommendedName>
</protein>
<keyword evidence="4 9" id="KW-0547">Nucleotide-binding</keyword>
<dbReference type="PANTHER" id="PTHR24356">
    <property type="entry name" value="SERINE/THREONINE-PROTEIN KINASE"/>
    <property type="match status" value="1"/>
</dbReference>